<feature type="region of interest" description="Disordered" evidence="1">
    <location>
        <begin position="69"/>
        <end position="90"/>
    </location>
</feature>
<evidence type="ECO:0000256" key="1">
    <source>
        <dbReference type="SAM" id="MobiDB-lite"/>
    </source>
</evidence>
<reference evidence="2" key="1">
    <citation type="submission" date="2024-01" db="EMBL/GenBank/DDBJ databases">
        <title>The genome sequence of Micromonospora mangrovi CCTCC AA 2012012.</title>
        <authorList>
            <person name="Gao J."/>
        </authorList>
    </citation>
    <scope>NUCLEOTIDE SEQUENCE</scope>
    <source>
        <strain evidence="2">CCTCC AA 2012012</strain>
    </source>
</reference>
<evidence type="ECO:0000313" key="2">
    <source>
        <dbReference type="EMBL" id="XBP95460.1"/>
    </source>
</evidence>
<proteinExistence type="predicted"/>
<dbReference type="EMBL" id="CP157762">
    <property type="protein sequence ID" value="XBP95460.1"/>
    <property type="molecule type" value="Genomic_DNA"/>
</dbReference>
<accession>A0AAU8HKY3</accession>
<evidence type="ECO:0000313" key="3">
    <source>
        <dbReference type="EMBL" id="XCH76163.1"/>
    </source>
</evidence>
<dbReference type="EMBL" id="CP159342">
    <property type="protein sequence ID" value="XCH76163.1"/>
    <property type="molecule type" value="Genomic_DNA"/>
</dbReference>
<sequence length="106" mass="10763">MPESGTERFDASPERPDEVTDPLLWKLALAVADAHAPDGDGCANLACAGQGWPCAAWNNAQHALRVARSAPGEPAPAPLRSTPAGSGPVDPIVGWSTALVPATTAA</sequence>
<reference evidence="3" key="2">
    <citation type="submission" date="2024-06" db="EMBL/GenBank/DDBJ databases">
        <title>Micromonospora mangrovi CCTCC AA 2012012 genome sequences.</title>
        <authorList>
            <person name="Gao J."/>
        </authorList>
    </citation>
    <scope>NUCLEOTIDE SEQUENCE</scope>
    <source>
        <strain evidence="3">CCTCC AA 2012012</strain>
    </source>
</reference>
<gene>
    <name evidence="3" type="ORF">ABUL08_08770</name>
    <name evidence="2" type="ORF">VK199_08725</name>
</gene>
<name>A0AAU8HKY3_9ACTN</name>
<protein>
    <submittedName>
        <fullName evidence="3">Uncharacterized protein</fullName>
    </submittedName>
</protein>
<dbReference type="RefSeq" id="WP_350936293.1">
    <property type="nucleotide sequence ID" value="NZ_CP157762.1"/>
</dbReference>
<organism evidence="3">
    <name type="scientific">Micromonospora sp. CCTCC AA 2012012</name>
    <dbReference type="NCBI Taxonomy" id="3111921"/>
    <lineage>
        <taxon>Bacteria</taxon>
        <taxon>Bacillati</taxon>
        <taxon>Actinomycetota</taxon>
        <taxon>Actinomycetes</taxon>
        <taxon>Micromonosporales</taxon>
        <taxon>Micromonosporaceae</taxon>
        <taxon>Micromonospora</taxon>
    </lineage>
</organism>
<dbReference type="AlphaFoldDB" id="A0AAU8HKY3"/>